<comment type="caution">
    <text evidence="2">The sequence shown here is derived from an EMBL/GenBank/DDBJ whole genome shotgun (WGS) entry which is preliminary data.</text>
</comment>
<feature type="region of interest" description="Disordered" evidence="1">
    <location>
        <begin position="1"/>
        <end position="46"/>
    </location>
</feature>
<evidence type="ECO:0000313" key="2">
    <source>
        <dbReference type="EMBL" id="GAA5196290.1"/>
    </source>
</evidence>
<sequence length="72" mass="7593">MTNRRPPFDYRGHQRGGAGSRSGGRDGSRRPVAPVELPSGAGHGWDLLATDASGTLPQFSGVLLSFLTRVTS</sequence>
<dbReference type="EMBL" id="BAABJQ010000026">
    <property type="protein sequence ID" value="GAA5196290.1"/>
    <property type="molecule type" value="Genomic_DNA"/>
</dbReference>
<feature type="compositionally biased region" description="Basic and acidic residues" evidence="1">
    <location>
        <begin position="1"/>
        <end position="12"/>
    </location>
</feature>
<protein>
    <submittedName>
        <fullName evidence="2">Uncharacterized protein</fullName>
    </submittedName>
</protein>
<dbReference type="Proteomes" id="UP001501570">
    <property type="component" value="Unassembled WGS sequence"/>
</dbReference>
<name>A0ABP9SJE3_9ACTN</name>
<proteinExistence type="predicted"/>
<reference evidence="3" key="1">
    <citation type="journal article" date="2019" name="Int. J. Syst. Evol. Microbiol.">
        <title>The Global Catalogue of Microorganisms (GCM) 10K type strain sequencing project: providing services to taxonomists for standard genome sequencing and annotation.</title>
        <authorList>
            <consortium name="The Broad Institute Genomics Platform"/>
            <consortium name="The Broad Institute Genome Sequencing Center for Infectious Disease"/>
            <person name="Wu L."/>
            <person name="Ma J."/>
        </authorList>
    </citation>
    <scope>NUCLEOTIDE SEQUENCE [LARGE SCALE GENOMIC DNA]</scope>
    <source>
        <strain evidence="3">JCM 18304</strain>
    </source>
</reference>
<organism evidence="2 3">
    <name type="scientific">Rugosimonospora acidiphila</name>
    <dbReference type="NCBI Taxonomy" id="556531"/>
    <lineage>
        <taxon>Bacteria</taxon>
        <taxon>Bacillati</taxon>
        <taxon>Actinomycetota</taxon>
        <taxon>Actinomycetes</taxon>
        <taxon>Micromonosporales</taxon>
        <taxon>Micromonosporaceae</taxon>
        <taxon>Rugosimonospora</taxon>
    </lineage>
</organism>
<accession>A0ABP9SJE3</accession>
<evidence type="ECO:0000313" key="3">
    <source>
        <dbReference type="Proteomes" id="UP001501570"/>
    </source>
</evidence>
<evidence type="ECO:0000256" key="1">
    <source>
        <dbReference type="SAM" id="MobiDB-lite"/>
    </source>
</evidence>
<keyword evidence="3" id="KW-1185">Reference proteome</keyword>
<gene>
    <name evidence="2" type="ORF">GCM10023322_64870</name>
</gene>